<evidence type="ECO:0000256" key="1">
    <source>
        <dbReference type="ARBA" id="ARBA00006739"/>
    </source>
</evidence>
<dbReference type="RefSeq" id="WP_153758797.1">
    <property type="nucleotide sequence ID" value="NZ_CP045851.1"/>
</dbReference>
<comment type="similarity">
    <text evidence="1">Belongs to the glycosyltransferase 2 family.</text>
</comment>
<evidence type="ECO:0000256" key="2">
    <source>
        <dbReference type="ARBA" id="ARBA00022676"/>
    </source>
</evidence>
<dbReference type="Pfam" id="PF13641">
    <property type="entry name" value="Glyco_tranf_2_3"/>
    <property type="match status" value="1"/>
</dbReference>
<keyword evidence="6" id="KW-1185">Reference proteome</keyword>
<dbReference type="InterPro" id="IPR029044">
    <property type="entry name" value="Nucleotide-diphossugar_trans"/>
</dbReference>
<dbReference type="Gene3D" id="3.90.550.10">
    <property type="entry name" value="Spore Coat Polysaccharide Biosynthesis Protein SpsA, Chain A"/>
    <property type="match status" value="1"/>
</dbReference>
<feature type="transmembrane region" description="Helical" evidence="4">
    <location>
        <begin position="12"/>
        <end position="35"/>
    </location>
</feature>
<accession>A0A5Q2RJF1</accession>
<feature type="transmembrane region" description="Helical" evidence="4">
    <location>
        <begin position="388"/>
        <end position="410"/>
    </location>
</feature>
<sequence length="476" mass="52496">MTAVAADALLGFQWFVLVYFVALNSTYLGLLVLAAGDVVAYVRRRDVVSDLALFESPLTPAASIIVPAFNEEAGIVQSVTALQAQRYPTFEVVVVDDGSTDATFSRLHEALDLVEVPRVIPDTVPTRGEVRSVHVPRDGAPVTVVRKVGMGRKTDALNVGINASRHPLLCMVDADAVLDPDALLRVMTPFIEDPRVVATGGAVRAVNDSVVVQGHLVEPRLPRRWIARVQVVEYLRAFLFGRSGWSRLSALLIISGAFGGFRREEVVAIGGYDDDSIGEDADLVTRLHRHCRERGQDYRIRFVPEPVCWTEVPETLTILARQRRRWSHGLADTLSRNRRMIGRPRYGPVGVAALPYFVVFELIGPAVELVGLLTLVLGLSLGVLSPEFGALFIGVAFGYGLLLSVVSITTDQLSFHRYDRWRDLLPALVAAVIENVGYRQLHCWWRLQGAWSSLRGTAREWGAMERRGFASSPPAR</sequence>
<dbReference type="CDD" id="cd06423">
    <property type="entry name" value="CESA_like"/>
    <property type="match status" value="1"/>
</dbReference>
<keyword evidence="4" id="KW-1133">Transmembrane helix</keyword>
<dbReference type="PANTHER" id="PTHR43630">
    <property type="entry name" value="POLY-BETA-1,6-N-ACETYL-D-GLUCOSAMINE SYNTHASE"/>
    <property type="match status" value="1"/>
</dbReference>
<gene>
    <name evidence="5" type="ORF">GH723_05960</name>
</gene>
<evidence type="ECO:0000256" key="3">
    <source>
        <dbReference type="ARBA" id="ARBA00022679"/>
    </source>
</evidence>
<name>A0A5Q2RJF1_9ACTN</name>
<dbReference type="PANTHER" id="PTHR43630:SF1">
    <property type="entry name" value="POLY-BETA-1,6-N-ACETYL-D-GLUCOSAMINE SYNTHASE"/>
    <property type="match status" value="1"/>
</dbReference>
<dbReference type="EMBL" id="CP045851">
    <property type="protein sequence ID" value="QGG94691.1"/>
    <property type="molecule type" value="Genomic_DNA"/>
</dbReference>
<dbReference type="SUPFAM" id="SSF53448">
    <property type="entry name" value="Nucleotide-diphospho-sugar transferases"/>
    <property type="match status" value="1"/>
</dbReference>
<reference evidence="5 6" key="1">
    <citation type="submission" date="2019-11" db="EMBL/GenBank/DDBJ databases">
        <authorList>
            <person name="He Y."/>
        </authorList>
    </citation>
    <scope>NUCLEOTIDE SEQUENCE [LARGE SCALE GENOMIC DNA]</scope>
    <source>
        <strain evidence="5 6">SCSIO 58843</strain>
    </source>
</reference>
<dbReference type="Proteomes" id="UP000334019">
    <property type="component" value="Chromosome"/>
</dbReference>
<feature type="transmembrane region" description="Helical" evidence="4">
    <location>
        <begin position="346"/>
        <end position="376"/>
    </location>
</feature>
<keyword evidence="4" id="KW-0472">Membrane</keyword>
<keyword evidence="3 5" id="KW-0808">Transferase</keyword>
<organism evidence="5 6">
    <name type="scientific">Actinomarinicola tropica</name>
    <dbReference type="NCBI Taxonomy" id="2789776"/>
    <lineage>
        <taxon>Bacteria</taxon>
        <taxon>Bacillati</taxon>
        <taxon>Actinomycetota</taxon>
        <taxon>Acidimicrobiia</taxon>
        <taxon>Acidimicrobiales</taxon>
        <taxon>Iamiaceae</taxon>
        <taxon>Actinomarinicola</taxon>
    </lineage>
</organism>
<dbReference type="KEGG" id="atq:GH723_05960"/>
<evidence type="ECO:0000313" key="6">
    <source>
        <dbReference type="Proteomes" id="UP000334019"/>
    </source>
</evidence>
<keyword evidence="4" id="KW-0812">Transmembrane</keyword>
<evidence type="ECO:0000256" key="4">
    <source>
        <dbReference type="SAM" id="Phobius"/>
    </source>
</evidence>
<protein>
    <submittedName>
        <fullName evidence="5">Glycosyltransferase</fullName>
    </submittedName>
</protein>
<evidence type="ECO:0000313" key="5">
    <source>
        <dbReference type="EMBL" id="QGG94691.1"/>
    </source>
</evidence>
<proteinExistence type="inferred from homology"/>
<dbReference type="GO" id="GO:0016757">
    <property type="term" value="F:glycosyltransferase activity"/>
    <property type="evidence" value="ECO:0007669"/>
    <property type="project" value="UniProtKB-KW"/>
</dbReference>
<dbReference type="AlphaFoldDB" id="A0A5Q2RJF1"/>
<keyword evidence="2" id="KW-0328">Glycosyltransferase</keyword>